<evidence type="ECO:0008006" key="3">
    <source>
        <dbReference type="Google" id="ProtNLM"/>
    </source>
</evidence>
<dbReference type="Proteomes" id="UP000824890">
    <property type="component" value="Unassembled WGS sequence"/>
</dbReference>
<feature type="non-terminal residue" evidence="1">
    <location>
        <position position="1"/>
    </location>
</feature>
<organism evidence="1 2">
    <name type="scientific">Brassica napus</name>
    <name type="common">Rape</name>
    <dbReference type="NCBI Taxonomy" id="3708"/>
    <lineage>
        <taxon>Eukaryota</taxon>
        <taxon>Viridiplantae</taxon>
        <taxon>Streptophyta</taxon>
        <taxon>Embryophyta</taxon>
        <taxon>Tracheophyta</taxon>
        <taxon>Spermatophyta</taxon>
        <taxon>Magnoliopsida</taxon>
        <taxon>eudicotyledons</taxon>
        <taxon>Gunneridae</taxon>
        <taxon>Pentapetalae</taxon>
        <taxon>rosids</taxon>
        <taxon>malvids</taxon>
        <taxon>Brassicales</taxon>
        <taxon>Brassicaceae</taxon>
        <taxon>Brassiceae</taxon>
        <taxon>Brassica</taxon>
    </lineage>
</organism>
<keyword evidence="2" id="KW-1185">Reference proteome</keyword>
<accession>A0ABQ7ZXA1</accession>
<dbReference type="EMBL" id="JAGKQM010000014">
    <property type="protein sequence ID" value="KAH0884884.1"/>
    <property type="molecule type" value="Genomic_DNA"/>
</dbReference>
<evidence type="ECO:0000313" key="2">
    <source>
        <dbReference type="Proteomes" id="UP000824890"/>
    </source>
</evidence>
<protein>
    <recommendedName>
        <fullName evidence="3">F-box associated domain-containing protein</fullName>
    </recommendedName>
</protein>
<evidence type="ECO:0000313" key="1">
    <source>
        <dbReference type="EMBL" id="KAH0884884.1"/>
    </source>
</evidence>
<name>A0ABQ7ZXA1_BRANA</name>
<sequence length="230" mass="26901">FSHLPMSNQQLSQLISLQQDDLYLLDLNKTTSVKLNLPFTLPPDRTGLESVPRDTSLDCKFKNTTGTVEDHCMYWIADRSHINNPRTENTILCLILSTKSTKNWTFRGELYIIEHYPCINNNICIKKWHSNHPWIYMTKHLTEFKSFEVVFACIARNNEVFIVVTYTRNGDEKVMAYNKTREMFTKVPFALATGNRANNSKTEHFLLWKLTRREPKLEDTLMASDPLRNH</sequence>
<reference evidence="1 2" key="1">
    <citation type="submission" date="2021-05" db="EMBL/GenBank/DDBJ databases">
        <title>Genome Assembly of Synthetic Allotetraploid Brassica napus Reveals Homoeologous Exchanges between Subgenomes.</title>
        <authorList>
            <person name="Davis J.T."/>
        </authorList>
    </citation>
    <scope>NUCLEOTIDE SEQUENCE [LARGE SCALE GENOMIC DNA]</scope>
    <source>
        <strain evidence="2">cv. Da-Ae</strain>
        <tissue evidence="1">Seedling</tissue>
    </source>
</reference>
<comment type="caution">
    <text evidence="1">The sequence shown here is derived from an EMBL/GenBank/DDBJ whole genome shotgun (WGS) entry which is preliminary data.</text>
</comment>
<proteinExistence type="predicted"/>
<gene>
    <name evidence="1" type="ORF">HID58_060980</name>
</gene>